<evidence type="ECO:0000313" key="2">
    <source>
        <dbReference type="EMBL" id="WXL28363.1"/>
    </source>
</evidence>
<gene>
    <name evidence="2" type="ORF">WG616_03300</name>
</gene>
<protein>
    <submittedName>
        <fullName evidence="2">Uncharacterized protein</fullName>
    </submittedName>
</protein>
<evidence type="ECO:0000313" key="3">
    <source>
        <dbReference type="Proteomes" id="UP001460679"/>
    </source>
</evidence>
<evidence type="ECO:0000256" key="1">
    <source>
        <dbReference type="SAM" id="Phobius"/>
    </source>
</evidence>
<proteinExistence type="predicted"/>
<reference evidence="2" key="1">
    <citation type="submission" date="2024-03" db="EMBL/GenBank/DDBJ databases">
        <title>Complete genome sequence of Mycoplasma gypis type strain B1/T1.</title>
        <authorList>
            <person name="Spergser J."/>
        </authorList>
    </citation>
    <scope>NUCLEOTIDE SEQUENCE [LARGE SCALE GENOMIC DNA]</scope>
    <source>
        <strain evidence="2">B1/T1</strain>
    </source>
</reference>
<keyword evidence="1" id="KW-0472">Membrane</keyword>
<sequence length="553" mass="64285">MNQSKKWIIILSAISLLSLGAITTISVFFTRHKVLKINSNQENTNLNFTRQKLIQQYDNIIDYQDKADINVYFTPYGIQPFYNFVRLAMLSKNEAHFLYTKNVVFQENLNKDSFEEFLKTKRLNNTNLNDEKNEENHKNSRVIDLGTQFESSAYNYISSIIKNNPNKNIFVWLNSDFFKNDIRFAELSQNPNVVVNAIEDSNILGTMIAEEWIPQIKETYFINNKWDYNSKIYDRYTQYLLGQKLDNIQLFFSSHKVVEDLKNNQIHNVLPFFSSDINKEIKDVLFSSRDKNRKRLSVEHYPKITGLNWEKERDKVQKIEAINNKKSLIIMGSVSEEDYQFVINVAKKYGKQYNIFYKGHPGHNIVNKWIEDELSQHKEVSYSDFVDNSSKKFILPDDVYVVPLESQIPSEELTTNHALEDNGLFFDKWILTDSTSGAVNGIINGKNIPNDIIASRDAKTHQMIFSGTAEYKELISTILGNIASKFLTIKKINEKNDKDINNYQINISPNSYLIVDLSKTKIDTNENNDIIFLITVKSTIDNSQYLIKTTNKK</sequence>
<organism evidence="2 3">
    <name type="scientific">[Mycoplasma] gypis</name>
    <dbReference type="NCBI Taxonomy" id="92404"/>
    <lineage>
        <taxon>Bacteria</taxon>
        <taxon>Bacillati</taxon>
        <taxon>Mycoplasmatota</taxon>
        <taxon>Mycoplasmoidales</taxon>
        <taxon>Metamycoplasmataceae</taxon>
        <taxon>Metamycoplasma</taxon>
    </lineage>
</organism>
<dbReference type="RefSeq" id="WP_205499303.1">
    <property type="nucleotide sequence ID" value="NZ_CP148066.1"/>
</dbReference>
<dbReference type="Proteomes" id="UP001460679">
    <property type="component" value="Chromosome"/>
</dbReference>
<dbReference type="EMBL" id="CP148066">
    <property type="protein sequence ID" value="WXL28363.1"/>
    <property type="molecule type" value="Genomic_DNA"/>
</dbReference>
<feature type="transmembrane region" description="Helical" evidence="1">
    <location>
        <begin position="7"/>
        <end position="29"/>
    </location>
</feature>
<name>A0ABZ2RMW0_9BACT</name>
<keyword evidence="3" id="KW-1185">Reference proteome</keyword>
<dbReference type="Gene3D" id="3.40.50.11110">
    <property type="entry name" value="Sialyltransferase, C-terminal GT-B Rossman nucleotide-binding domain"/>
    <property type="match status" value="1"/>
</dbReference>
<accession>A0ABZ2RMW0</accession>
<keyword evidence="1" id="KW-0812">Transmembrane</keyword>
<keyword evidence="1" id="KW-1133">Transmembrane helix</keyword>